<sequence length="93" mass="10190">MVFKRILLFLGISLWMLSTPLFAQTGGQASTSSRSAGSTSIFSSTDGKAAKKRAKVKRSKKGYSNKSGLFSKKKKSDCDCPGSPKAQRKKRRR</sequence>
<feature type="compositionally biased region" description="Low complexity" evidence="1">
    <location>
        <begin position="30"/>
        <end position="45"/>
    </location>
</feature>
<keyword evidence="2" id="KW-0732">Signal</keyword>
<comment type="caution">
    <text evidence="3">The sequence shown here is derived from an EMBL/GenBank/DDBJ whole genome shotgun (WGS) entry which is preliminary data.</text>
</comment>
<evidence type="ECO:0000313" key="4">
    <source>
        <dbReference type="Proteomes" id="UP001168528"/>
    </source>
</evidence>
<evidence type="ECO:0000256" key="1">
    <source>
        <dbReference type="SAM" id="MobiDB-lite"/>
    </source>
</evidence>
<feature type="signal peptide" evidence="2">
    <location>
        <begin position="1"/>
        <end position="23"/>
    </location>
</feature>
<gene>
    <name evidence="3" type="ORF">Q0590_06440</name>
</gene>
<evidence type="ECO:0000256" key="2">
    <source>
        <dbReference type="SAM" id="SignalP"/>
    </source>
</evidence>
<dbReference type="RefSeq" id="WP_302036679.1">
    <property type="nucleotide sequence ID" value="NZ_JAUKPO010000002.1"/>
</dbReference>
<dbReference type="Proteomes" id="UP001168528">
    <property type="component" value="Unassembled WGS sequence"/>
</dbReference>
<protein>
    <submittedName>
        <fullName evidence="3">Uncharacterized protein</fullName>
    </submittedName>
</protein>
<name>A0ABT8R1A9_9BACT</name>
<proteinExistence type="predicted"/>
<evidence type="ECO:0000313" key="3">
    <source>
        <dbReference type="EMBL" id="MDO1445881.1"/>
    </source>
</evidence>
<accession>A0ABT8R1A9</accession>
<feature type="region of interest" description="Disordered" evidence="1">
    <location>
        <begin position="25"/>
        <end position="93"/>
    </location>
</feature>
<dbReference type="EMBL" id="JAUKPO010000002">
    <property type="protein sequence ID" value="MDO1445881.1"/>
    <property type="molecule type" value="Genomic_DNA"/>
</dbReference>
<organism evidence="3 4">
    <name type="scientific">Rhodocytophaga aerolata</name>
    <dbReference type="NCBI Taxonomy" id="455078"/>
    <lineage>
        <taxon>Bacteria</taxon>
        <taxon>Pseudomonadati</taxon>
        <taxon>Bacteroidota</taxon>
        <taxon>Cytophagia</taxon>
        <taxon>Cytophagales</taxon>
        <taxon>Rhodocytophagaceae</taxon>
        <taxon>Rhodocytophaga</taxon>
    </lineage>
</organism>
<feature type="compositionally biased region" description="Basic residues" evidence="1">
    <location>
        <begin position="50"/>
        <end position="63"/>
    </location>
</feature>
<feature type="chain" id="PRO_5046823804" evidence="2">
    <location>
        <begin position="24"/>
        <end position="93"/>
    </location>
</feature>
<keyword evidence="4" id="KW-1185">Reference proteome</keyword>
<reference evidence="3" key="1">
    <citation type="submission" date="2023-07" db="EMBL/GenBank/DDBJ databases">
        <title>The genome sequence of Rhodocytophaga aerolata KACC 12507.</title>
        <authorList>
            <person name="Zhang X."/>
        </authorList>
    </citation>
    <scope>NUCLEOTIDE SEQUENCE</scope>
    <source>
        <strain evidence="3">KACC 12507</strain>
    </source>
</reference>